<feature type="domain" description="Carrier" evidence="7">
    <location>
        <begin position="2787"/>
        <end position="2861"/>
    </location>
</feature>
<dbReference type="Pfam" id="PF00550">
    <property type="entry name" value="PP-binding"/>
    <property type="match status" value="5"/>
</dbReference>
<dbReference type="PROSITE" id="PS00455">
    <property type="entry name" value="AMP_BINDING"/>
    <property type="match status" value="2"/>
</dbReference>
<dbReference type="FunFam" id="3.30.300.30:FF:000033">
    <property type="entry name" value="Nonribosomal siderophore peptide synthase SidC"/>
    <property type="match status" value="1"/>
</dbReference>
<evidence type="ECO:0000256" key="4">
    <source>
        <dbReference type="ARBA" id="ARBA00022598"/>
    </source>
</evidence>
<evidence type="ECO:0000256" key="6">
    <source>
        <dbReference type="SAM" id="Coils"/>
    </source>
</evidence>
<feature type="domain" description="Carrier" evidence="7">
    <location>
        <begin position="3340"/>
        <end position="3413"/>
    </location>
</feature>
<dbReference type="InterPro" id="IPR020806">
    <property type="entry name" value="PKS_PP-bd"/>
</dbReference>
<dbReference type="EMBL" id="LSBI01000003">
    <property type="protein sequence ID" value="OAQ92530.1"/>
    <property type="molecule type" value="Genomic_DNA"/>
</dbReference>
<dbReference type="SUPFAM" id="SSF47336">
    <property type="entry name" value="ACP-like"/>
    <property type="match status" value="5"/>
</dbReference>
<evidence type="ECO:0000313" key="9">
    <source>
        <dbReference type="Proteomes" id="UP000078340"/>
    </source>
</evidence>
<sequence length="4417" mass="482159">MTDTSGLSILNAKPKKLPGPQLLHHLIAPPGDSQALEYLAHGQKTSFTYRRLHDSAECIAKHITNELRPCKSPQEELVVPLLLPQSPLLYISQLAILKAGGAFCPLNLDAPPERIRFILKDVSASIVLTTADLAPKIPVDAGVTVIQVDNIDTTPSNGVTEHRKPGPDDLAYVMYTSGSTGTPKGVGISHSAAAQALLAHDRHIPQFFRFLQFAAPTFDVSVFEIFFPLFRGRTLISVRREEMLDDLPQVLRQMDVDACELTPSVAGSLLRKRDNAPRLKLLLTIGEMLNAPIVDEFGGGPGRESMLWAMYGPTEATIHCTLQPALLSSSSTGNIGSPLDTVSCFIIEPGTTAEGHNFKILPVGEAGELAVGGHQLAKGYLNRPEQTTSAFIPTQYGRVYRTGDRARITAKGTLECLGRLSSGQVKLRGQRIELGEIEQVILKTPGCHGAVAAVVDSNLVVFCAVDEDVAENAVVTNCEKWLPRFMVPGEIALMSEFPRLPSGKVDTRKLKSDYSLQKSERMNNELAEELSAHDQAIVRAVSETLGLKVTTQTDLSFAGLDSLRAIRLASSLRNAGLETTATKLLRQRTVADVCANVHQRKDNVPGRQDGPRLSLLDRIEEIGADNAALQACEAQVEDIFPCTPLQSAMLAETAKNQHAYCNEIELRIAPGFAAADVEAAVMQVVNANEILRTGFTLWDGRHMAVLFKRFPDTIHLVSTFTEDLDFTAPSEFLRPFRVQVKSSADGAAQSALIHAHHATYDGWSADMMLADITALLQGAAMPPRPQFREVARYHVGDHITTANDSARSFWSEQFLGWNRTPFPKLVARRSQNTIETTQASNSLSHDAVQSVSRQLGLSPQVFFQAALALAWSGIVGEQDVMLGFVTSGRTMPIDGIEEIIGPCLASLPLRVNLSGIATNLGLLRSIHATNRAIMEHCTLPLSDIKKIAGLSSVESLYDVLFVYQESPATKDSDTLLIRQAAHLDRLETNLLIEVEPREDTFLLQATFHSSHMSPDFVEHLLQQLQNVVTNIFNNIHDNIDRATDGLDGALSIYNPEPQSLEAVPDLAAEFERIATRVSSADALRFSTSWDDSAQQTLSYRDLNATANQTARFLMSSGAQIGQVIAIVMDKSPALYRSILAIVKAGCAYLPILPTTPLARVSEIFRQARTTLCLADDSALRALDPMHDVKLLNVNDIRLESFSRENLQIPADASRLAYVIYTSGTTGSPKGVAVTQGNIVSNIAHLRSTYPASSANQPRFLQACSQAFDVSVFEIFFAWHAGMCLCSATNDVLFEDLESSIRQLGITHLSLTPTVSSLIDPSNVPGVEFLVTAGEPLTQFVLNRWGDKLWQGYGPSETTNICSVKRMDRGEHIEHLGWVFPNTSVFVMPPSGLRPIPIGWLGEFCFGGDQVAQGYLNDPHLTGARFITHPECGRIYRSGDLGRMLPDGSLVILGRLDDQLKLRGQRIEAGEVNSIVTNSDLAESAVTMSVRRRAGSPEQLACFYVPGRSNPEFNALDVGFETNHLLFDIEGLERLVAPCFNTVPMRKDMSRSAQNVELIRYFQNLNTEMIRYQFTSLRHVQKLANCQRRGLFDTLLLLQQPLREMDERVWTLEEDSGDMDVPLVCEVVPCPNLNSVVVNVHYDMGIVPGDAATAMADIFKHIFRQILEFPNASPLDKESLPPHLTLGLRDLVPKREKSQERIQQQADPGDWTHTERQIQNIVSELSKVPLANVARSTSIFRLGLDSINAVQIASMLRQEGLKVSASDVIECSTCEKLARRITHAPNQKNEATTSSFELQKFSADVTPQIKERLPDLGPVEAVLPCTPVQSAMLVSFVQTGAHNYLNMVSYKLNKDVGVESLKAAWMAVECNHPMLRTGFLSVSHSDSSFAMIRYAPGSTESMVESVGGNFDTQRWKTLSRSKILQSYHLPPWRVALVEAEEGITMHVLVHHALYDASSLDGILSAVADHLIGRACVFPQVEPALAEVLFRGVKDQAAAQKFWESQAGGVVVNKFPLMTPLRETATGLVAHRMKSSMDFVSLREATKSLGTSVQAAIQASWVRVLASYLGESSVTFGVTMSGRTTDAMQNAPIPCITTMPVIALNAKSNIDLLSSMMQFNVELHKHQYAPLSLVQKWLGHPASPVFDTLLVYQRREVLEASNQPWTLVNDDAMVDYAVSLEVEPAGDGSVQLCLTFAPDILPNEQASILLQQFDATLEHLLRDPDGSEDGLYKKRPELFAITPAPVPYIPAPVSFLHDFVERGASLHPDRVALEFVSGFESSSVVRQLWSYLEFDLLGNRVANLLREGSRTGDIIAIHFQKCPEAYFSILGILKAGCSFVALDPNAPRARKEFILRDSQATCLLTDKSTTVDFEVSTRLLRIDEGSLQKYGDKAPQLGDEFTPENTCYCLYTSGTTGTPKGCEITHDNAVQAMMAFQHLFEGHWQEDSRWLQFAALHFDVSVLEQYWSWSTGITVVAAPRDLILDDLTGSINKLGITHIDLTPSLARLTHPDEVPSLCKGVFITGGESLKQEILDAWGSKAVIYNAYGPTEATIGVTTYPRVPVNGRPSNIGRQFLNVGSYVFQPGTEIPVLRGGVGELCVSGKLVGKGYLHRPDLTAERFPTLSDFGDRIYRTGDLVRILYDGCFDFLGRADDQVKLRGQRLEIGEINHAIRTGAPDVKDAATIVVRQESSGKDVLVSFLVGDTDGAANLTVLPDTDGLAAKARVACLERLPGYMVPTYFLRLPHIPLSPNNKVEAKELKLLFGSLSYEDLIQFSAAAMTSSNGQVDQAALDKISQILADFSQVSRDSISASTSIFDLGVDSISALQLSTRLKSQGFPAASPVVLLRSPVVADLVVALLSKEPASEGARGLGAVRAAKQAIQACNHRYRPLVCRELGVRPDDIEYIAPCSPLQQGIISKALTNEIRGAYFNSFVLTVDRTASIERVREAWDRLIDANAILRTVFLETPNGHVQAALKKSGITWERRTTELGEEIDEIIRTTRQDWISRNREQILHPMHLTHLTAAGSDMVILHIFHALYDGNSFDLMNDYASAFYHYQESQSAPEFLDALSHGPLGKYDHSRPFWVEHLDGWSRVPISAVAPPLEVGPPVIATRSVPLTQFEQLRASHNVTLQTVILALWTSVLQAHLGGKLTVGIIVSGRTTDLQGVDRTIGPLFNTVPFFSKTLNGQTWPALIRRVHSFNTAVLAFQHVPLKDVQKWCSGGQALFDNLLAFQIEQQALDDAAAPWTIADSPSQPDYPLAMEVTRTRNGALRLALVAQSHVADIAVLEELLDRMEAAATSAQEGGFVVPGSVDITSCDAIQSEVPAMSGALDLSEEFRWTDQARLVQNEMASLADVPPEQISPFTTMLELGLDSIDVIKLSTRLKRHGVQISASRLLKGQTITRVLSDLSSDNVVSSPAVGDILDDLGPKLREQVQRANIDMGNVESILPPTALQESMVAGMLESDFEWYFNHDVLEVADSVDMDKLRAAWEQVIAQSPILRTGFVEIDDTSLDMSFCQVVFKRGAAHMASEDLSEFSETDTLTKAATRRAAKSRALSNIVQIAFATFGERRFVVLSLAHALYDGWSLGLLYQDLQAAYEGRAMSRPNPNLFISKALASQSSQARAFWSTYLDGVVPTVLAGQVQGTAITQPSLHRAETASRTTPSEIAAFCKDNSVSLQVVCLACWAIVLAQRTRSLDVIFGLVLSGRDFDGAEDLMFPTMNTVAMRCLLHGSVTGFLKYLEETMADIREYQSFPLRKAQAAAKVATTEMFNSLFLLQKAPEEDSAAGRLLQSVDGVSAVDYPVCVEAEQTRERLVWRIACQSKFFSQQDSENLIENLDSVLEFFCGSPTSELLEFHGSGVSICGAAPETMNEGASAMPSQDGGELDEEKQCGVTALLIRETLSHVSGVPEDAIKPSSTIYHLGLDSISAIKVSVLLRKKGVTLRPRDLVTASSIRELANMATTAEGVVAEAAQPSGTWVPPSEVDVDGLIVECGISASDVEIILPATPLQVYMLTAWSKSGGSIFYPEFCYRIEGVVEEADVYRAWDRLVATTPILRTRLIATGSKDLPFVQVVASADAVQSKRVTQPLVRICVAKDQSDGAITFRLTIHHALYDGVSLPALVAQLAGLLNEGEATAAEADNAPWASFAVRPMTASSRDARREFWTEYLRGGSPDVAPRPVVSSISDRTAFFDGAAIADSSELQLLAAQHGIGLQALFLAAYARSIAGPSTSSILFGVYLANRSGEADAPSTLFPTLNLVPLKVVGLSPDVDLVAVAKTIQQDIHAVSSHGRADVGLWEIYEWTGVTLDAFINFLSLPDEGPSSSTKNITVTPVKDGHVTGGSSDSSALLGEPWLQRNAVADAYPIPIDVEAALQANGGLAIGVFGPREILSEDRARAMAGSVATLLRGAAAEAQ</sequence>
<gene>
    <name evidence="8" type="ORF">VFPFJ_04271</name>
</gene>
<evidence type="ECO:0000259" key="7">
    <source>
        <dbReference type="PROSITE" id="PS50075"/>
    </source>
</evidence>
<dbReference type="CDD" id="cd19542">
    <property type="entry name" value="CT_NRPS-like"/>
    <property type="match status" value="1"/>
</dbReference>
<organism evidence="8 9">
    <name type="scientific">Purpureocillium lilacinum</name>
    <name type="common">Paecilomyces lilacinus</name>
    <dbReference type="NCBI Taxonomy" id="33203"/>
    <lineage>
        <taxon>Eukaryota</taxon>
        <taxon>Fungi</taxon>
        <taxon>Dikarya</taxon>
        <taxon>Ascomycota</taxon>
        <taxon>Pezizomycotina</taxon>
        <taxon>Sordariomycetes</taxon>
        <taxon>Hypocreomycetidae</taxon>
        <taxon>Hypocreales</taxon>
        <taxon>Ophiocordycipitaceae</taxon>
        <taxon>Purpureocillium</taxon>
    </lineage>
</organism>
<dbReference type="Gene3D" id="3.30.300.30">
    <property type="match status" value="2"/>
</dbReference>
<dbReference type="Gene3D" id="3.40.50.12780">
    <property type="entry name" value="N-terminal domain of ligase-like"/>
    <property type="match status" value="3"/>
</dbReference>
<dbReference type="PANTHER" id="PTHR45527">
    <property type="entry name" value="NONRIBOSOMAL PEPTIDE SYNTHETASE"/>
    <property type="match status" value="1"/>
</dbReference>
<keyword evidence="3" id="KW-0597">Phosphoprotein</keyword>
<dbReference type="SUPFAM" id="SSF56801">
    <property type="entry name" value="Acetyl-CoA synthetase-like"/>
    <property type="match status" value="3"/>
</dbReference>
<dbReference type="NCBIfam" id="TIGR01733">
    <property type="entry name" value="AA-adenyl-dom"/>
    <property type="match status" value="3"/>
</dbReference>
<dbReference type="InterPro" id="IPR009081">
    <property type="entry name" value="PP-bd_ACP"/>
</dbReference>
<dbReference type="NCBIfam" id="NF003417">
    <property type="entry name" value="PRK04813.1"/>
    <property type="match status" value="3"/>
</dbReference>
<name>A0A179HSY7_PURLI</name>
<proteinExistence type="inferred from homology"/>
<dbReference type="SMART" id="SM00823">
    <property type="entry name" value="PKS_PP"/>
    <property type="match status" value="5"/>
</dbReference>
<dbReference type="GO" id="GO:0005737">
    <property type="term" value="C:cytoplasm"/>
    <property type="evidence" value="ECO:0007669"/>
    <property type="project" value="TreeGrafter"/>
</dbReference>
<dbReference type="PANTHER" id="PTHR45527:SF1">
    <property type="entry name" value="FATTY ACID SYNTHASE"/>
    <property type="match status" value="1"/>
</dbReference>
<dbReference type="InterPro" id="IPR000873">
    <property type="entry name" value="AMP-dep_synth/lig_dom"/>
</dbReference>
<dbReference type="PROSITE" id="PS00012">
    <property type="entry name" value="PHOSPHOPANTETHEINE"/>
    <property type="match status" value="4"/>
</dbReference>
<comment type="similarity">
    <text evidence="5">Belongs to the NRP synthetase family.</text>
</comment>
<dbReference type="GO" id="GO:0043041">
    <property type="term" value="P:amino acid activation for nonribosomal peptide biosynthetic process"/>
    <property type="evidence" value="ECO:0007669"/>
    <property type="project" value="TreeGrafter"/>
</dbReference>
<dbReference type="InterPro" id="IPR023213">
    <property type="entry name" value="CAT-like_dom_sf"/>
</dbReference>
<dbReference type="InterPro" id="IPR006162">
    <property type="entry name" value="Ppantetheine_attach_site"/>
</dbReference>
<dbReference type="STRING" id="33203.A0A179HSY7"/>
<keyword evidence="6" id="KW-0175">Coiled coil</keyword>
<accession>A0A179HSY7</accession>
<feature type="domain" description="Carrier" evidence="7">
    <location>
        <begin position="3894"/>
        <end position="3967"/>
    </location>
</feature>
<reference evidence="8 9" key="1">
    <citation type="submission" date="2016-02" db="EMBL/GenBank/DDBJ databases">
        <title>Biosynthesis of antibiotic leucinostatins and their inhibition on Phytophthora in bio-control Purpureocillium lilacinum.</title>
        <authorList>
            <person name="Wang G."/>
            <person name="Liu Z."/>
            <person name="Lin R."/>
            <person name="Li E."/>
            <person name="Mao Z."/>
            <person name="Ling J."/>
            <person name="Yin W."/>
            <person name="Xie B."/>
        </authorList>
    </citation>
    <scope>NUCLEOTIDE SEQUENCE [LARGE SCALE GENOMIC DNA]</scope>
    <source>
        <strain evidence="8">PLFJ-1</strain>
    </source>
</reference>
<protein>
    <submittedName>
        <fullName evidence="8">Nonribosomal siderophore peptide synthase protein</fullName>
    </submittedName>
</protein>
<dbReference type="Gene3D" id="3.30.559.30">
    <property type="entry name" value="Nonribosomal peptide synthetase, condensation domain"/>
    <property type="match status" value="6"/>
</dbReference>
<dbReference type="Pfam" id="PF00668">
    <property type="entry name" value="Condensation"/>
    <property type="match status" value="5"/>
</dbReference>
<dbReference type="InterPro" id="IPR010071">
    <property type="entry name" value="AA_adenyl_dom"/>
</dbReference>
<dbReference type="InterPro" id="IPR001242">
    <property type="entry name" value="Condensation_dom"/>
</dbReference>
<dbReference type="PROSITE" id="PS50075">
    <property type="entry name" value="CARRIER"/>
    <property type="match status" value="5"/>
</dbReference>
<evidence type="ECO:0000256" key="3">
    <source>
        <dbReference type="ARBA" id="ARBA00022553"/>
    </source>
</evidence>
<evidence type="ECO:0000256" key="1">
    <source>
        <dbReference type="ARBA" id="ARBA00004924"/>
    </source>
</evidence>
<dbReference type="GO" id="GO:0010106">
    <property type="term" value="P:cellular response to iron ion starvation"/>
    <property type="evidence" value="ECO:0007669"/>
    <property type="project" value="UniProtKB-ARBA"/>
</dbReference>
<comment type="caution">
    <text evidence="8">The sequence shown here is derived from an EMBL/GenBank/DDBJ whole genome shotgun (WGS) entry which is preliminary data.</text>
</comment>
<dbReference type="GO" id="GO:0016874">
    <property type="term" value="F:ligase activity"/>
    <property type="evidence" value="ECO:0007669"/>
    <property type="project" value="UniProtKB-KW"/>
</dbReference>
<dbReference type="InterPro" id="IPR045851">
    <property type="entry name" value="AMP-bd_C_sf"/>
</dbReference>
<evidence type="ECO:0000313" key="8">
    <source>
        <dbReference type="EMBL" id="OAQ92530.1"/>
    </source>
</evidence>
<dbReference type="SUPFAM" id="SSF52777">
    <property type="entry name" value="CoA-dependent acyltransferases"/>
    <property type="match status" value="11"/>
</dbReference>
<dbReference type="GO" id="GO:0031177">
    <property type="term" value="F:phosphopantetheine binding"/>
    <property type="evidence" value="ECO:0007669"/>
    <property type="project" value="InterPro"/>
</dbReference>
<dbReference type="InterPro" id="IPR042099">
    <property type="entry name" value="ANL_N_sf"/>
</dbReference>
<feature type="coiled-coil region" evidence="6">
    <location>
        <begin position="3277"/>
        <end position="3304"/>
    </location>
</feature>
<feature type="domain" description="Carrier" evidence="7">
    <location>
        <begin position="528"/>
        <end position="601"/>
    </location>
</feature>
<dbReference type="InterPro" id="IPR020845">
    <property type="entry name" value="AMP-binding_CS"/>
</dbReference>
<dbReference type="Gene3D" id="1.10.1200.10">
    <property type="entry name" value="ACP-like"/>
    <property type="match status" value="5"/>
</dbReference>
<dbReference type="OMA" id="HHIVTEG"/>
<dbReference type="FunFam" id="3.40.50.980:FF:000001">
    <property type="entry name" value="Non-ribosomal peptide synthetase"/>
    <property type="match status" value="2"/>
</dbReference>
<dbReference type="GO" id="GO:0031169">
    <property type="term" value="P:ferrichrome biosynthetic process"/>
    <property type="evidence" value="ECO:0007669"/>
    <property type="project" value="UniProtKB-ARBA"/>
</dbReference>
<dbReference type="Proteomes" id="UP000078340">
    <property type="component" value="Unassembled WGS sequence"/>
</dbReference>
<dbReference type="Pfam" id="PF00501">
    <property type="entry name" value="AMP-binding"/>
    <property type="match status" value="3"/>
</dbReference>
<comment type="pathway">
    <text evidence="1">Siderophore biosynthesis.</text>
</comment>
<dbReference type="InterPro" id="IPR036736">
    <property type="entry name" value="ACP-like_sf"/>
</dbReference>
<evidence type="ECO:0000256" key="5">
    <source>
        <dbReference type="ARBA" id="ARBA00029454"/>
    </source>
</evidence>
<evidence type="ECO:0000256" key="2">
    <source>
        <dbReference type="ARBA" id="ARBA00022450"/>
    </source>
</evidence>
<dbReference type="CDD" id="cd05918">
    <property type="entry name" value="A_NRPS_SidN3_like"/>
    <property type="match status" value="1"/>
</dbReference>
<dbReference type="Gene3D" id="3.30.559.10">
    <property type="entry name" value="Chloramphenicol acetyltransferase-like domain"/>
    <property type="match status" value="6"/>
</dbReference>
<dbReference type="FunFam" id="3.40.50.12780:FF:000024">
    <property type="entry name" value="Nonribosomal siderophore peptide synthase SidC"/>
    <property type="match status" value="2"/>
</dbReference>
<keyword evidence="2" id="KW-0596">Phosphopantetheine</keyword>
<keyword evidence="4" id="KW-0436">Ligase</keyword>
<feature type="domain" description="Carrier" evidence="7">
    <location>
        <begin position="1708"/>
        <end position="1784"/>
    </location>
</feature>